<evidence type="ECO:0000313" key="1">
    <source>
        <dbReference type="EMBL" id="JAH84756.1"/>
    </source>
</evidence>
<dbReference type="EMBL" id="GBXM01023821">
    <property type="protein sequence ID" value="JAH84756.1"/>
    <property type="molecule type" value="Transcribed_RNA"/>
</dbReference>
<organism evidence="1">
    <name type="scientific">Anguilla anguilla</name>
    <name type="common">European freshwater eel</name>
    <name type="synonym">Muraena anguilla</name>
    <dbReference type="NCBI Taxonomy" id="7936"/>
    <lineage>
        <taxon>Eukaryota</taxon>
        <taxon>Metazoa</taxon>
        <taxon>Chordata</taxon>
        <taxon>Craniata</taxon>
        <taxon>Vertebrata</taxon>
        <taxon>Euteleostomi</taxon>
        <taxon>Actinopterygii</taxon>
        <taxon>Neopterygii</taxon>
        <taxon>Teleostei</taxon>
        <taxon>Anguilliformes</taxon>
        <taxon>Anguillidae</taxon>
        <taxon>Anguilla</taxon>
    </lineage>
</organism>
<dbReference type="AlphaFoldDB" id="A0A0E9W395"/>
<protein>
    <submittedName>
        <fullName evidence="1">Uncharacterized protein</fullName>
    </submittedName>
</protein>
<proteinExistence type="predicted"/>
<accession>A0A0E9W395</accession>
<name>A0A0E9W395_ANGAN</name>
<reference evidence="1" key="1">
    <citation type="submission" date="2014-11" db="EMBL/GenBank/DDBJ databases">
        <authorList>
            <person name="Amaro Gonzalez C."/>
        </authorList>
    </citation>
    <scope>NUCLEOTIDE SEQUENCE</scope>
</reference>
<sequence>MIKTLNIVGSFVNFAFRFHATVCGLEIPEVSRITFVAFCYCCRSFASLSVSREHAICAWQENRPVIL</sequence>
<reference evidence="1" key="2">
    <citation type="journal article" date="2015" name="Fish Shellfish Immunol.">
        <title>Early steps in the European eel (Anguilla anguilla)-Vibrio vulnificus interaction in the gills: Role of the RtxA13 toxin.</title>
        <authorList>
            <person name="Callol A."/>
            <person name="Pajuelo D."/>
            <person name="Ebbesson L."/>
            <person name="Teles M."/>
            <person name="MacKenzie S."/>
            <person name="Amaro C."/>
        </authorList>
    </citation>
    <scope>NUCLEOTIDE SEQUENCE</scope>
</reference>